<name>A0A4U5MMX5_STECR</name>
<dbReference type="AlphaFoldDB" id="A0A4U5MMX5"/>
<protein>
    <recommendedName>
        <fullName evidence="3">Decapping nuclease</fullName>
    </recommendedName>
</protein>
<dbReference type="Proteomes" id="UP000298663">
    <property type="component" value="Unassembled WGS sequence"/>
</dbReference>
<reference evidence="1 2" key="1">
    <citation type="journal article" date="2015" name="Genome Biol.">
        <title>Comparative genomics of Steinernema reveals deeply conserved gene regulatory networks.</title>
        <authorList>
            <person name="Dillman A.R."/>
            <person name="Macchietto M."/>
            <person name="Porter C.F."/>
            <person name="Rogers A."/>
            <person name="Williams B."/>
            <person name="Antoshechkin I."/>
            <person name="Lee M.M."/>
            <person name="Goodwin Z."/>
            <person name="Lu X."/>
            <person name="Lewis E.E."/>
            <person name="Goodrich-Blair H."/>
            <person name="Stock S.P."/>
            <person name="Adams B.J."/>
            <person name="Sternberg P.W."/>
            <person name="Mortazavi A."/>
        </authorList>
    </citation>
    <scope>NUCLEOTIDE SEQUENCE [LARGE SCALE GENOMIC DNA]</scope>
    <source>
        <strain evidence="1 2">ALL</strain>
    </source>
</reference>
<organism evidence="1 2">
    <name type="scientific">Steinernema carpocapsae</name>
    <name type="common">Entomopathogenic nematode</name>
    <dbReference type="NCBI Taxonomy" id="34508"/>
    <lineage>
        <taxon>Eukaryota</taxon>
        <taxon>Metazoa</taxon>
        <taxon>Ecdysozoa</taxon>
        <taxon>Nematoda</taxon>
        <taxon>Chromadorea</taxon>
        <taxon>Rhabditida</taxon>
        <taxon>Tylenchina</taxon>
        <taxon>Panagrolaimomorpha</taxon>
        <taxon>Strongyloidoidea</taxon>
        <taxon>Steinernematidae</taxon>
        <taxon>Steinernema</taxon>
    </lineage>
</organism>
<evidence type="ECO:0000313" key="1">
    <source>
        <dbReference type="EMBL" id="TKR70722.1"/>
    </source>
</evidence>
<gene>
    <name evidence="1" type="ORF">L596_022709</name>
</gene>
<reference evidence="1 2" key="2">
    <citation type="journal article" date="2019" name="G3 (Bethesda)">
        <title>Hybrid Assembly of the Genome of the Entomopathogenic Nematode Steinernema carpocapsae Identifies the X-Chromosome.</title>
        <authorList>
            <person name="Serra L."/>
            <person name="Macchietto M."/>
            <person name="Macias-Munoz A."/>
            <person name="McGill C.J."/>
            <person name="Rodriguez I.M."/>
            <person name="Rodriguez B."/>
            <person name="Murad R."/>
            <person name="Mortazavi A."/>
        </authorList>
    </citation>
    <scope>NUCLEOTIDE SEQUENCE [LARGE SCALE GENOMIC DNA]</scope>
    <source>
        <strain evidence="1 2">ALL</strain>
    </source>
</reference>
<accession>A0A4U5MMX5</accession>
<evidence type="ECO:0008006" key="3">
    <source>
        <dbReference type="Google" id="ProtNLM"/>
    </source>
</evidence>
<proteinExistence type="predicted"/>
<keyword evidence="2" id="KW-1185">Reference proteome</keyword>
<evidence type="ECO:0000313" key="2">
    <source>
        <dbReference type="Proteomes" id="UP000298663"/>
    </source>
</evidence>
<sequence>MSVRDSIYEVKGNQFRNLPTFAFRVERLSHLTVDKNGTFAHGMANTHILNEALVGVQLDQPINIPQDVNIPMHEATIFDVLVEKSRNEGGTGLRTVVQDSRIVANRAVIADIGAAKHNLKPSVRLVCGVYQGCVFIKSENHVGPPTKIGFVNECIVTKPAKNEPNFLTRPAPWHQSYVQAKIELGQYKTGVVTIFLNGQLDCVDSDGQPIEVKLNKYGLNSTALPAWKSSRWFLQSALVDTQFIAVSEYDAVLDQIVSVKKIHIDQLENGSYALNTVPSWNRHELFAHTKCFFAIVRKLMLHDLKDKIVVIEKASNDAHFRIVDVVDNRDRLFPTEFTSHFDDLA</sequence>
<dbReference type="EMBL" id="AZBU02000007">
    <property type="protein sequence ID" value="TKR70722.1"/>
    <property type="molecule type" value="Genomic_DNA"/>
</dbReference>
<comment type="caution">
    <text evidence="1">The sequence shown here is derived from an EMBL/GenBank/DDBJ whole genome shotgun (WGS) entry which is preliminary data.</text>
</comment>